<dbReference type="EMBL" id="CM042029">
    <property type="protein sequence ID" value="KAI3793559.1"/>
    <property type="molecule type" value="Genomic_DNA"/>
</dbReference>
<gene>
    <name evidence="1" type="ORF">L1987_36178</name>
</gene>
<reference evidence="2" key="1">
    <citation type="journal article" date="2022" name="Mol. Ecol. Resour.">
        <title>The genomes of chicory, endive, great burdock and yacon provide insights into Asteraceae palaeo-polyploidization history and plant inulin production.</title>
        <authorList>
            <person name="Fan W."/>
            <person name="Wang S."/>
            <person name="Wang H."/>
            <person name="Wang A."/>
            <person name="Jiang F."/>
            <person name="Liu H."/>
            <person name="Zhao H."/>
            <person name="Xu D."/>
            <person name="Zhang Y."/>
        </authorList>
    </citation>
    <scope>NUCLEOTIDE SEQUENCE [LARGE SCALE GENOMIC DNA]</scope>
    <source>
        <strain evidence="2">cv. Yunnan</strain>
    </source>
</reference>
<evidence type="ECO:0000313" key="2">
    <source>
        <dbReference type="Proteomes" id="UP001056120"/>
    </source>
</evidence>
<evidence type="ECO:0000313" key="1">
    <source>
        <dbReference type="EMBL" id="KAI3793559.1"/>
    </source>
</evidence>
<organism evidence="1 2">
    <name type="scientific">Smallanthus sonchifolius</name>
    <dbReference type="NCBI Taxonomy" id="185202"/>
    <lineage>
        <taxon>Eukaryota</taxon>
        <taxon>Viridiplantae</taxon>
        <taxon>Streptophyta</taxon>
        <taxon>Embryophyta</taxon>
        <taxon>Tracheophyta</taxon>
        <taxon>Spermatophyta</taxon>
        <taxon>Magnoliopsida</taxon>
        <taxon>eudicotyledons</taxon>
        <taxon>Gunneridae</taxon>
        <taxon>Pentapetalae</taxon>
        <taxon>asterids</taxon>
        <taxon>campanulids</taxon>
        <taxon>Asterales</taxon>
        <taxon>Asteraceae</taxon>
        <taxon>Asteroideae</taxon>
        <taxon>Heliantheae alliance</taxon>
        <taxon>Millerieae</taxon>
        <taxon>Smallanthus</taxon>
    </lineage>
</organism>
<keyword evidence="2" id="KW-1185">Reference proteome</keyword>
<proteinExistence type="predicted"/>
<accession>A0ACB9HCQ5</accession>
<sequence>MDFLLTYYRTSDSSSNSSPLSRDSSSSSLDAKLERWRFVKKYIEAHRYHIHISYPQIPNPLSSANKFDSSQVFPSAIYSFADL</sequence>
<dbReference type="Proteomes" id="UP001056120">
    <property type="component" value="Linkage Group LG12"/>
</dbReference>
<comment type="caution">
    <text evidence="1">The sequence shown here is derived from an EMBL/GenBank/DDBJ whole genome shotgun (WGS) entry which is preliminary data.</text>
</comment>
<name>A0ACB9HCQ5_9ASTR</name>
<reference evidence="1 2" key="2">
    <citation type="journal article" date="2022" name="Mol. Ecol. Resour.">
        <title>The genomes of chicory, endive, great burdock and yacon provide insights into Asteraceae paleo-polyploidization history and plant inulin production.</title>
        <authorList>
            <person name="Fan W."/>
            <person name="Wang S."/>
            <person name="Wang H."/>
            <person name="Wang A."/>
            <person name="Jiang F."/>
            <person name="Liu H."/>
            <person name="Zhao H."/>
            <person name="Xu D."/>
            <person name="Zhang Y."/>
        </authorList>
    </citation>
    <scope>NUCLEOTIDE SEQUENCE [LARGE SCALE GENOMIC DNA]</scope>
    <source>
        <strain evidence="2">cv. Yunnan</strain>
        <tissue evidence="1">Leaves</tissue>
    </source>
</reference>
<protein>
    <submittedName>
        <fullName evidence="1">Uncharacterized protein</fullName>
    </submittedName>
</protein>